<dbReference type="GO" id="GO:0005886">
    <property type="term" value="C:plasma membrane"/>
    <property type="evidence" value="ECO:0007669"/>
    <property type="project" value="UniProtKB-SubCell"/>
</dbReference>
<dbReference type="PANTHER" id="PTHR30294">
    <property type="entry name" value="MEMBRANE COMPONENT OF ABC TRANSPORTER YHHJ-RELATED"/>
    <property type="match status" value="1"/>
</dbReference>
<dbReference type="OrthoDB" id="1020756at2"/>
<feature type="transmembrane region" description="Helical" evidence="6">
    <location>
        <begin position="7"/>
        <end position="27"/>
    </location>
</feature>
<keyword evidence="5 6" id="KW-0472">Membrane</keyword>
<dbReference type="Pfam" id="PF09822">
    <property type="entry name" value="ABC_transp_aux"/>
    <property type="match status" value="1"/>
</dbReference>
<dbReference type="GO" id="GO:0140359">
    <property type="term" value="F:ABC-type transporter activity"/>
    <property type="evidence" value="ECO:0007669"/>
    <property type="project" value="InterPro"/>
</dbReference>
<sequence>MKTELRVLFFSPIAWMVLVVFAFQLGVGYCDRLSDGLRSLAMGYSLYNATASLIGGYRGVFSEMLNNLYLYIPLLTMGLMSRELSSGSIKLLYSSPVSNLQIIVGKYLSVVVYGVILVAVLLIPLIFSVIIVKSADIQFMFTALLGVFITICTYAAIGLFMSTITKYQVVAAIGTLAILAILNFIGNVGQDIDFVRDLTYWLSISGRSKIFLEGMICSRDIIYFLLVIFMFLAFAFIKLQGERLKSSTLKTVGSYLIVFVFVLVGGYISSRPVMIVYYDATATKLNTLTKNSQEIVKKIDGGLTLTTYVNLLDDTWYHASPSSKNYDMDRFERYVRFKPDMKIEYVYYYGPGTSSHYDKVYKGLGPKERMLKVCEGYDYNPDMFISAEEVQKVEDISAENGRIVRVFKRENGQKAYLRIYNDMYVHPFESEITAALKTLVDKSPLIAFVTGHGERACDDFGDRGYAAFAKNPTFRNALINQGFRVQDLTLEQPVPDNVDVLVISDMKVPFTPEEFVNYSSFVDKGGNLIILGEVKRQKNMNPIVEKLGLHFADGILVAPSKQYLDDVIAARITEGALKASPYFAQLIQRGYTVITPSACAIEIIDSTKGFEISEVLATNSQGSWIEYETTDFINEKSTINDKIGEVERSNSVMLYLTRFIKDKPQQRIFVIGDSDCLSTKELSTSRAGLNGANFNLVTEMFRSLSYDEYPIETERVRPPDNNLYISQGALVWIKILFVWLIPLGIMGYSIVFLIRRKRR</sequence>
<dbReference type="InterPro" id="IPR051449">
    <property type="entry name" value="ABC-2_transporter_component"/>
</dbReference>
<dbReference type="KEGG" id="buy:D8S85_20845"/>
<evidence type="ECO:0000256" key="6">
    <source>
        <dbReference type="SAM" id="Phobius"/>
    </source>
</evidence>
<feature type="transmembrane region" description="Helical" evidence="6">
    <location>
        <begin position="221"/>
        <end position="239"/>
    </location>
</feature>
<organism evidence="8 9">
    <name type="scientific">Butyricimonas faecalis</name>
    <dbReference type="NCBI Taxonomy" id="2093856"/>
    <lineage>
        <taxon>Bacteria</taxon>
        <taxon>Pseudomonadati</taxon>
        <taxon>Bacteroidota</taxon>
        <taxon>Bacteroidia</taxon>
        <taxon>Bacteroidales</taxon>
        <taxon>Odoribacteraceae</taxon>
        <taxon>Butyricimonas</taxon>
    </lineage>
</organism>
<dbReference type="AlphaFoldDB" id="A0A3Q9IU05"/>
<feature type="transmembrane region" description="Helical" evidence="6">
    <location>
        <begin position="729"/>
        <end position="754"/>
    </location>
</feature>
<dbReference type="PANTHER" id="PTHR30294:SF29">
    <property type="entry name" value="MULTIDRUG ABC TRANSPORTER PERMEASE YBHS-RELATED"/>
    <property type="match status" value="1"/>
</dbReference>
<evidence type="ECO:0000256" key="1">
    <source>
        <dbReference type="ARBA" id="ARBA00004651"/>
    </source>
</evidence>
<evidence type="ECO:0000256" key="2">
    <source>
        <dbReference type="ARBA" id="ARBA00022475"/>
    </source>
</evidence>
<dbReference type="InterPro" id="IPR019196">
    <property type="entry name" value="ABC_transp_unknown"/>
</dbReference>
<evidence type="ECO:0000256" key="4">
    <source>
        <dbReference type="ARBA" id="ARBA00022989"/>
    </source>
</evidence>
<feature type="domain" description="ABC-type uncharacterised transport system" evidence="7">
    <location>
        <begin position="444"/>
        <end position="534"/>
    </location>
</feature>
<evidence type="ECO:0000313" key="8">
    <source>
        <dbReference type="EMBL" id="AZS31750.1"/>
    </source>
</evidence>
<dbReference type="RefSeq" id="WP_127075665.1">
    <property type="nucleotide sequence ID" value="NZ_CP032819.1"/>
</dbReference>
<keyword evidence="3 6" id="KW-0812">Transmembrane</keyword>
<feature type="transmembrane region" description="Helical" evidence="6">
    <location>
        <begin position="251"/>
        <end position="268"/>
    </location>
</feature>
<accession>A0A3Q9IU05</accession>
<proteinExistence type="predicted"/>
<keyword evidence="9" id="KW-1185">Reference proteome</keyword>
<keyword evidence="2" id="KW-1003">Cell membrane</keyword>
<evidence type="ECO:0000259" key="7">
    <source>
        <dbReference type="Pfam" id="PF09822"/>
    </source>
</evidence>
<evidence type="ECO:0000256" key="5">
    <source>
        <dbReference type="ARBA" id="ARBA00023136"/>
    </source>
</evidence>
<gene>
    <name evidence="8" type="ORF">D8S85_20845</name>
</gene>
<dbReference type="Pfam" id="PF12679">
    <property type="entry name" value="ABC2_membrane_2"/>
    <property type="match status" value="1"/>
</dbReference>
<feature type="transmembrane region" description="Helical" evidence="6">
    <location>
        <begin position="167"/>
        <end position="186"/>
    </location>
</feature>
<evidence type="ECO:0000313" key="9">
    <source>
        <dbReference type="Proteomes" id="UP000270673"/>
    </source>
</evidence>
<dbReference type="EMBL" id="CP032819">
    <property type="protein sequence ID" value="AZS31750.1"/>
    <property type="molecule type" value="Genomic_DNA"/>
</dbReference>
<evidence type="ECO:0000256" key="3">
    <source>
        <dbReference type="ARBA" id="ARBA00022692"/>
    </source>
</evidence>
<reference evidence="8 9" key="1">
    <citation type="submission" date="2018-10" db="EMBL/GenBank/DDBJ databases">
        <title>Butyricimonas faecalis sp. nov., isolated from human faeces and emended description of the genus Butyricimonas.</title>
        <authorList>
            <person name="Le Roy T."/>
            <person name="Van der Smissen P."/>
            <person name="Paquot A."/>
            <person name="Delzenne N."/>
            <person name="Muccioli G."/>
            <person name="Collet J.-F."/>
            <person name="Cani P.D."/>
        </authorList>
    </citation>
    <scope>NUCLEOTIDE SEQUENCE [LARGE SCALE GENOMIC DNA]</scope>
    <source>
        <strain evidence="8 9">H184</strain>
    </source>
</reference>
<comment type="subcellular location">
    <subcellularLocation>
        <location evidence="1">Cell membrane</location>
        <topology evidence="1">Multi-pass membrane protein</topology>
    </subcellularLocation>
</comment>
<protein>
    <submittedName>
        <fullName evidence="8">ABC transporter</fullName>
    </submittedName>
</protein>
<keyword evidence="4 6" id="KW-1133">Transmembrane helix</keyword>
<name>A0A3Q9IU05_9BACT</name>
<dbReference type="Proteomes" id="UP000270673">
    <property type="component" value="Chromosome"/>
</dbReference>
<feature type="transmembrane region" description="Helical" evidence="6">
    <location>
        <begin position="107"/>
        <end position="131"/>
    </location>
</feature>
<feature type="transmembrane region" description="Helical" evidence="6">
    <location>
        <begin position="137"/>
        <end position="160"/>
    </location>
</feature>